<dbReference type="GO" id="GO:0016020">
    <property type="term" value="C:membrane"/>
    <property type="evidence" value="ECO:0007669"/>
    <property type="project" value="UniProtKB-SubCell"/>
</dbReference>
<dbReference type="InterPro" id="IPR017972">
    <property type="entry name" value="Cyt_P450_CS"/>
</dbReference>
<dbReference type="PANTHER" id="PTHR24282">
    <property type="entry name" value="CYTOCHROME P450 FAMILY MEMBER"/>
    <property type="match status" value="1"/>
</dbReference>
<evidence type="ECO:0000256" key="8">
    <source>
        <dbReference type="ARBA" id="ARBA00023004"/>
    </source>
</evidence>
<dbReference type="EMBL" id="JBDFQZ010000006">
    <property type="protein sequence ID" value="KAK9714630.1"/>
    <property type="molecule type" value="Genomic_DNA"/>
</dbReference>
<gene>
    <name evidence="13" type="ORF">RND81_06G107900</name>
</gene>
<comment type="similarity">
    <text evidence="2 12">Belongs to the cytochrome P450 family.</text>
</comment>
<evidence type="ECO:0000256" key="9">
    <source>
        <dbReference type="ARBA" id="ARBA00023033"/>
    </source>
</evidence>
<dbReference type="PRINTS" id="PR00385">
    <property type="entry name" value="P450"/>
</dbReference>
<evidence type="ECO:0000256" key="11">
    <source>
        <dbReference type="PIRSR" id="PIRSR602401-1"/>
    </source>
</evidence>
<evidence type="ECO:0000256" key="7">
    <source>
        <dbReference type="ARBA" id="ARBA00023002"/>
    </source>
</evidence>
<keyword evidence="10" id="KW-0472">Membrane</keyword>
<organism evidence="13 14">
    <name type="scientific">Saponaria officinalis</name>
    <name type="common">Common soapwort</name>
    <name type="synonym">Lychnis saponaria</name>
    <dbReference type="NCBI Taxonomy" id="3572"/>
    <lineage>
        <taxon>Eukaryota</taxon>
        <taxon>Viridiplantae</taxon>
        <taxon>Streptophyta</taxon>
        <taxon>Embryophyta</taxon>
        <taxon>Tracheophyta</taxon>
        <taxon>Spermatophyta</taxon>
        <taxon>Magnoliopsida</taxon>
        <taxon>eudicotyledons</taxon>
        <taxon>Gunneridae</taxon>
        <taxon>Pentapetalae</taxon>
        <taxon>Caryophyllales</taxon>
        <taxon>Caryophyllaceae</taxon>
        <taxon>Caryophylleae</taxon>
        <taxon>Saponaria</taxon>
    </lineage>
</organism>
<protein>
    <recommendedName>
        <fullName evidence="15">Cytochrome P450</fullName>
    </recommendedName>
</protein>
<evidence type="ECO:0000256" key="5">
    <source>
        <dbReference type="ARBA" id="ARBA00022723"/>
    </source>
</evidence>
<sequence>MSFMLVFLALSLVAVTLVAWHFIHSLWLRPKFLENFLRKQGFVGNPYRPINGDLADITHMSQSSLSKPMPILSHDLVPRLAPFAQHLINLHGENTFMWHGSKPKVSIVKPELLREVFTKYDVFRKLPVGSRSTFGLVLRDGEDWAKVRRIINPAFHSEKLKNMLPLMEASVDAMLSKWEEMIERKDQVEVDVYSYLSSMAGDVIARTSFGSSYEQGKRLFQLEHESVCLKIQSMQSIHNFIPGWRYLPTKTNRKIKELDKETKKLVENLVENKKKAIKAGDKTFKDDLLSIMLESNEKDIKENGVGITLQELIAECRLFLLAGKDTTASLLTWTFLLLTQYQDWQTKARDEVLLHFGKDTSPTFEGLNALKTVNMILHETLRFYPPVPELSRVVAKDTKLKNFSLSHEIGVSIPTLIVHRDPEIWGSDANEFNPSRFSKGVSNASSVQGSFCPFGGGPRTCIGQNFALIEAKLALVKILQRFSFELSPSYVHAPIPIVGLVPQYGAPLILYKI</sequence>
<evidence type="ECO:0000313" key="14">
    <source>
        <dbReference type="Proteomes" id="UP001443914"/>
    </source>
</evidence>
<dbReference type="GO" id="GO:0020037">
    <property type="term" value="F:heme binding"/>
    <property type="evidence" value="ECO:0007669"/>
    <property type="project" value="InterPro"/>
</dbReference>
<dbReference type="InterPro" id="IPR002401">
    <property type="entry name" value="Cyt_P450_E_grp-I"/>
</dbReference>
<comment type="caution">
    <text evidence="13">The sequence shown here is derived from an EMBL/GenBank/DDBJ whole genome shotgun (WGS) entry which is preliminary data.</text>
</comment>
<comment type="cofactor">
    <cofactor evidence="11">
        <name>heme</name>
        <dbReference type="ChEBI" id="CHEBI:30413"/>
    </cofactor>
</comment>
<keyword evidence="4" id="KW-0812">Transmembrane</keyword>
<evidence type="ECO:0008006" key="15">
    <source>
        <dbReference type="Google" id="ProtNLM"/>
    </source>
</evidence>
<keyword evidence="8 11" id="KW-0408">Iron</keyword>
<reference evidence="13" key="1">
    <citation type="submission" date="2024-03" db="EMBL/GenBank/DDBJ databases">
        <title>WGS assembly of Saponaria officinalis var. Norfolk2.</title>
        <authorList>
            <person name="Jenkins J."/>
            <person name="Shu S."/>
            <person name="Grimwood J."/>
            <person name="Barry K."/>
            <person name="Goodstein D."/>
            <person name="Schmutz J."/>
            <person name="Leebens-Mack J."/>
            <person name="Osbourn A."/>
        </authorList>
    </citation>
    <scope>NUCLEOTIDE SEQUENCE [LARGE SCALE GENOMIC DNA]</scope>
    <source>
        <strain evidence="13">JIC</strain>
    </source>
</reference>
<dbReference type="Proteomes" id="UP001443914">
    <property type="component" value="Unassembled WGS sequence"/>
</dbReference>
<evidence type="ECO:0000256" key="3">
    <source>
        <dbReference type="ARBA" id="ARBA00022617"/>
    </source>
</evidence>
<feature type="binding site" description="axial binding residue" evidence="11">
    <location>
        <position position="461"/>
    </location>
    <ligand>
        <name>heme</name>
        <dbReference type="ChEBI" id="CHEBI:30413"/>
    </ligand>
    <ligandPart>
        <name>Fe</name>
        <dbReference type="ChEBI" id="CHEBI:18248"/>
    </ligandPart>
</feature>
<keyword evidence="9 12" id="KW-0503">Monooxygenase</keyword>
<evidence type="ECO:0000313" key="13">
    <source>
        <dbReference type="EMBL" id="KAK9714630.1"/>
    </source>
</evidence>
<comment type="subcellular location">
    <subcellularLocation>
        <location evidence="1">Membrane</location>
    </subcellularLocation>
</comment>
<dbReference type="PANTHER" id="PTHR24282:SF254">
    <property type="entry name" value="CYTOCHROME P450 CYP72A219-LIKE"/>
    <property type="match status" value="1"/>
</dbReference>
<keyword evidence="3 11" id="KW-0349">Heme</keyword>
<accession>A0AAW1K5J4</accession>
<dbReference type="InterPro" id="IPR036396">
    <property type="entry name" value="Cyt_P450_sf"/>
</dbReference>
<dbReference type="SUPFAM" id="SSF48264">
    <property type="entry name" value="Cytochrome P450"/>
    <property type="match status" value="1"/>
</dbReference>
<dbReference type="InterPro" id="IPR050665">
    <property type="entry name" value="Cytochrome_P450_Monooxygen"/>
</dbReference>
<dbReference type="PROSITE" id="PS00086">
    <property type="entry name" value="CYTOCHROME_P450"/>
    <property type="match status" value="1"/>
</dbReference>
<evidence type="ECO:0000256" key="1">
    <source>
        <dbReference type="ARBA" id="ARBA00004370"/>
    </source>
</evidence>
<keyword evidence="7 12" id="KW-0560">Oxidoreductase</keyword>
<dbReference type="InterPro" id="IPR001128">
    <property type="entry name" value="Cyt_P450"/>
</dbReference>
<dbReference type="GO" id="GO:0004497">
    <property type="term" value="F:monooxygenase activity"/>
    <property type="evidence" value="ECO:0007669"/>
    <property type="project" value="UniProtKB-KW"/>
</dbReference>
<name>A0AAW1K5J4_SAPOF</name>
<evidence type="ECO:0000256" key="10">
    <source>
        <dbReference type="ARBA" id="ARBA00023136"/>
    </source>
</evidence>
<keyword evidence="14" id="KW-1185">Reference proteome</keyword>
<dbReference type="PRINTS" id="PR00463">
    <property type="entry name" value="EP450I"/>
</dbReference>
<evidence type="ECO:0000256" key="4">
    <source>
        <dbReference type="ARBA" id="ARBA00022692"/>
    </source>
</evidence>
<evidence type="ECO:0000256" key="12">
    <source>
        <dbReference type="RuleBase" id="RU000461"/>
    </source>
</evidence>
<dbReference type="Pfam" id="PF00067">
    <property type="entry name" value="p450"/>
    <property type="match status" value="1"/>
</dbReference>
<proteinExistence type="inferred from homology"/>
<keyword evidence="6" id="KW-1133">Transmembrane helix</keyword>
<keyword evidence="5 11" id="KW-0479">Metal-binding</keyword>
<dbReference type="Gene3D" id="1.10.630.10">
    <property type="entry name" value="Cytochrome P450"/>
    <property type="match status" value="1"/>
</dbReference>
<dbReference type="AlphaFoldDB" id="A0AAW1K5J4"/>
<evidence type="ECO:0000256" key="2">
    <source>
        <dbReference type="ARBA" id="ARBA00010617"/>
    </source>
</evidence>
<dbReference type="GO" id="GO:0005506">
    <property type="term" value="F:iron ion binding"/>
    <property type="evidence" value="ECO:0007669"/>
    <property type="project" value="InterPro"/>
</dbReference>
<dbReference type="GO" id="GO:0016705">
    <property type="term" value="F:oxidoreductase activity, acting on paired donors, with incorporation or reduction of molecular oxygen"/>
    <property type="evidence" value="ECO:0007669"/>
    <property type="project" value="InterPro"/>
</dbReference>
<evidence type="ECO:0000256" key="6">
    <source>
        <dbReference type="ARBA" id="ARBA00022989"/>
    </source>
</evidence>